<feature type="compositionally biased region" description="Low complexity" evidence="4">
    <location>
        <begin position="33"/>
        <end position="42"/>
    </location>
</feature>
<feature type="chain" id="PRO_5038458498" evidence="5">
    <location>
        <begin position="22"/>
        <end position="354"/>
    </location>
</feature>
<organism evidence="6 7">
    <name type="scientific">Paenibacillus validus</name>
    <dbReference type="NCBI Taxonomy" id="44253"/>
    <lineage>
        <taxon>Bacteria</taxon>
        <taxon>Bacillati</taxon>
        <taxon>Bacillota</taxon>
        <taxon>Bacilli</taxon>
        <taxon>Bacillales</taxon>
        <taxon>Paenibacillaceae</taxon>
        <taxon>Paenibacillus</taxon>
    </lineage>
</organism>
<comment type="similarity">
    <text evidence="1">Belongs to the bacterial solute-binding protein 7 family.</text>
</comment>
<reference evidence="6 7" key="1">
    <citation type="submission" date="2019-11" db="EMBL/GenBank/DDBJ databases">
        <title>Draft genome sequences of five Paenibacillus species of dairy origin.</title>
        <authorList>
            <person name="Olajide A.M."/>
            <person name="Chen S."/>
            <person name="Lapointe G."/>
        </authorList>
    </citation>
    <scope>NUCLEOTIDE SEQUENCE [LARGE SCALE GENOMIC DNA]</scope>
    <source>
        <strain evidence="6 7">2CS3</strain>
    </source>
</reference>
<feature type="region of interest" description="Disordered" evidence="4">
    <location>
        <begin position="25"/>
        <end position="47"/>
    </location>
</feature>
<dbReference type="InterPro" id="IPR018389">
    <property type="entry name" value="DctP_fam"/>
</dbReference>
<evidence type="ECO:0000313" key="7">
    <source>
        <dbReference type="Proteomes" id="UP000450917"/>
    </source>
</evidence>
<dbReference type="NCBIfam" id="TIGR00787">
    <property type="entry name" value="dctP"/>
    <property type="match status" value="1"/>
</dbReference>
<evidence type="ECO:0000313" key="6">
    <source>
        <dbReference type="EMBL" id="MUG72343.1"/>
    </source>
</evidence>
<dbReference type="EMBL" id="WNZX01000014">
    <property type="protein sequence ID" value="MUG72343.1"/>
    <property type="molecule type" value="Genomic_DNA"/>
</dbReference>
<dbReference type="Proteomes" id="UP000450917">
    <property type="component" value="Unassembled WGS sequence"/>
</dbReference>
<dbReference type="PIRSF" id="PIRSF006470">
    <property type="entry name" value="DctB"/>
    <property type="match status" value="1"/>
</dbReference>
<dbReference type="PANTHER" id="PTHR33376:SF7">
    <property type="entry name" value="C4-DICARBOXYLATE-BINDING PROTEIN DCTB"/>
    <property type="match status" value="1"/>
</dbReference>
<keyword evidence="2" id="KW-0813">Transport</keyword>
<evidence type="ECO:0000256" key="1">
    <source>
        <dbReference type="ARBA" id="ARBA00009023"/>
    </source>
</evidence>
<dbReference type="InterPro" id="IPR038404">
    <property type="entry name" value="TRAP_DctP_sf"/>
</dbReference>
<sequence length="354" mass="38828">MKKLFILPVTAMLVLSLMGCAPNNTQTNAAPKGTDASTTNAGSGSGGQAKVKVMKMASANAKDRSLTRGLVKFGEIVEKETGGSVKVEVFADGQLGGDIAVFEGMKIGSIQGATMSTGPIASFAKRFNVFDLPFLFKDTDTAYKVLDGKIGQELLNDLPAAGVVGLSYMENGFRDLTNNKREVKSVDDVKGLKIRTLENELHIELWKTLGAVPTPMAITELFTALEQRVVDGQENPSGNVKLNKFYEVQKYITKTGHVYNASPLLVSNKFWEQLSDKEKEALKKAATEATAWQRQENQKETADAYDFLTKNKMTVTTLSPEEKQKFVDKLQPVYDKYKPIIGEDLVNRLLEAVK</sequence>
<evidence type="ECO:0000256" key="5">
    <source>
        <dbReference type="SAM" id="SignalP"/>
    </source>
</evidence>
<dbReference type="CDD" id="cd13679">
    <property type="entry name" value="PBP2_TRAP_YiaO_like"/>
    <property type="match status" value="1"/>
</dbReference>
<protein>
    <submittedName>
        <fullName evidence="6">DctP family TRAP transporter solute-binding subunit</fullName>
    </submittedName>
</protein>
<evidence type="ECO:0000256" key="3">
    <source>
        <dbReference type="ARBA" id="ARBA00022729"/>
    </source>
</evidence>
<dbReference type="GO" id="GO:0030288">
    <property type="term" value="C:outer membrane-bounded periplasmic space"/>
    <property type="evidence" value="ECO:0007669"/>
    <property type="project" value="InterPro"/>
</dbReference>
<dbReference type="PROSITE" id="PS51257">
    <property type="entry name" value="PROKAR_LIPOPROTEIN"/>
    <property type="match status" value="1"/>
</dbReference>
<dbReference type="NCBIfam" id="NF037995">
    <property type="entry name" value="TRAP_S1"/>
    <property type="match status" value="1"/>
</dbReference>
<evidence type="ECO:0000256" key="4">
    <source>
        <dbReference type="SAM" id="MobiDB-lite"/>
    </source>
</evidence>
<keyword evidence="7" id="KW-1185">Reference proteome</keyword>
<proteinExistence type="inferred from homology"/>
<comment type="caution">
    <text evidence="6">The sequence shown here is derived from an EMBL/GenBank/DDBJ whole genome shotgun (WGS) entry which is preliminary data.</text>
</comment>
<dbReference type="PANTHER" id="PTHR33376">
    <property type="match status" value="1"/>
</dbReference>
<feature type="signal peptide" evidence="5">
    <location>
        <begin position="1"/>
        <end position="21"/>
    </location>
</feature>
<dbReference type="AlphaFoldDB" id="A0A7X2ZC98"/>
<accession>A0A7X2ZC98</accession>
<name>A0A7X2ZC98_9BACL</name>
<gene>
    <name evidence="6" type="ORF">GNP93_16855</name>
</gene>
<dbReference type="GO" id="GO:0055085">
    <property type="term" value="P:transmembrane transport"/>
    <property type="evidence" value="ECO:0007669"/>
    <property type="project" value="InterPro"/>
</dbReference>
<dbReference type="Gene3D" id="3.40.190.170">
    <property type="entry name" value="Bacterial extracellular solute-binding protein, family 7"/>
    <property type="match status" value="1"/>
</dbReference>
<dbReference type="Pfam" id="PF03480">
    <property type="entry name" value="DctP"/>
    <property type="match status" value="1"/>
</dbReference>
<dbReference type="RefSeq" id="WP_141335578.1">
    <property type="nucleotide sequence ID" value="NZ_JBDLZV010000001.1"/>
</dbReference>
<keyword evidence="3 5" id="KW-0732">Signal</keyword>
<dbReference type="InterPro" id="IPR004682">
    <property type="entry name" value="TRAP_DctP"/>
</dbReference>
<evidence type="ECO:0000256" key="2">
    <source>
        <dbReference type="ARBA" id="ARBA00022448"/>
    </source>
</evidence>